<dbReference type="Proteomes" id="UP000726737">
    <property type="component" value="Unassembled WGS sequence"/>
</dbReference>
<sequence length="592" mass="67056">MSFSNLPTELHLKIAEYLTSNDLLVCIRLSKYNFATFCPVLWHSVIAFDFDGLVHREDHLSQQPSPLPLSALASSHPCHHNDGEEPDSQSESTIELKSEMNQECLDFGTILPRYSQHIFQLTLFSVKSLHDLGPACTNLTTLRFGFLLDFATPETQSLHALCSPSTLQKFRNDRGTTVVTISQILQQNPWLQSVGLKLPPSDDATMVLETLKGLRFLEELDIDWTRSRWQNELEQTEDAHQEQESGQSMGMDAAGSQRRPRRSFHCPQHIYNILDGCHCLRKLRIAGNANENENEHQMLQIHPEDYRTHTLLQALDLSRGGSFFQTNLIWKAIGLSPALHTLELPQELSKSDVRALVEIIQDHCPWIESLAFSSDLPAGEGPDHGDIGDIIDAVNCLRHVVLRQATIVDRRSILELLHAHANSIESLEIKRMYDIGHQETDVPALLVHLPRLKRFVSDTPLSLHKIIEYYQQPSQQQDQPTLSSGNDNITALSSSSFSNTTNLRVLDICVARLRQEEELSIADQDAFTAWICSSFKDLETLVIRHWDPTQYEYAPHTSDVALDIPRIQGSLRQMKFLRTAQIFGQVLDVDTL</sequence>
<dbReference type="SUPFAM" id="SSF52047">
    <property type="entry name" value="RNI-like"/>
    <property type="match status" value="1"/>
</dbReference>
<reference evidence="3" key="1">
    <citation type="journal article" date="2020" name="Fungal Divers.">
        <title>Resolving the Mortierellaceae phylogeny through synthesis of multi-gene phylogenetics and phylogenomics.</title>
        <authorList>
            <person name="Vandepol N."/>
            <person name="Liber J."/>
            <person name="Desiro A."/>
            <person name="Na H."/>
            <person name="Kennedy M."/>
            <person name="Barry K."/>
            <person name="Grigoriev I.V."/>
            <person name="Miller A.N."/>
            <person name="O'Donnell K."/>
            <person name="Stajich J.E."/>
            <person name="Bonito G."/>
        </authorList>
    </citation>
    <scope>NUCLEOTIDE SEQUENCE</scope>
    <source>
        <strain evidence="3">KOD948</strain>
    </source>
</reference>
<accession>A0A9P6PMM9</accession>
<evidence type="ECO:0000256" key="1">
    <source>
        <dbReference type="SAM" id="MobiDB-lite"/>
    </source>
</evidence>
<feature type="compositionally biased region" description="Basic and acidic residues" evidence="1">
    <location>
        <begin position="233"/>
        <end position="243"/>
    </location>
</feature>
<dbReference type="AlphaFoldDB" id="A0A9P6PMM9"/>
<dbReference type="InterPro" id="IPR001810">
    <property type="entry name" value="F-box_dom"/>
</dbReference>
<dbReference type="Gene3D" id="3.80.10.10">
    <property type="entry name" value="Ribonuclease Inhibitor"/>
    <property type="match status" value="1"/>
</dbReference>
<dbReference type="EMBL" id="JAAAJA010000723">
    <property type="protein sequence ID" value="KAG0250121.1"/>
    <property type="molecule type" value="Genomic_DNA"/>
</dbReference>
<feature type="region of interest" description="Disordered" evidence="1">
    <location>
        <begin position="233"/>
        <end position="259"/>
    </location>
</feature>
<evidence type="ECO:0000313" key="4">
    <source>
        <dbReference type="Proteomes" id="UP000726737"/>
    </source>
</evidence>
<dbReference type="InterPro" id="IPR036047">
    <property type="entry name" value="F-box-like_dom_sf"/>
</dbReference>
<evidence type="ECO:0000313" key="3">
    <source>
        <dbReference type="EMBL" id="KAG0250121.1"/>
    </source>
</evidence>
<feature type="domain" description="F-box" evidence="2">
    <location>
        <begin position="1"/>
        <end position="45"/>
    </location>
</feature>
<name>A0A9P6PMM9_9FUNG</name>
<dbReference type="PROSITE" id="PS50181">
    <property type="entry name" value="FBOX"/>
    <property type="match status" value="1"/>
</dbReference>
<dbReference type="SUPFAM" id="SSF81383">
    <property type="entry name" value="F-box domain"/>
    <property type="match status" value="1"/>
</dbReference>
<comment type="caution">
    <text evidence="3">The sequence shown here is derived from an EMBL/GenBank/DDBJ whole genome shotgun (WGS) entry which is preliminary data.</text>
</comment>
<protein>
    <recommendedName>
        <fullName evidence="2">F-box domain-containing protein</fullName>
    </recommendedName>
</protein>
<organism evidence="3 4">
    <name type="scientific">Mortierella polycephala</name>
    <dbReference type="NCBI Taxonomy" id="41804"/>
    <lineage>
        <taxon>Eukaryota</taxon>
        <taxon>Fungi</taxon>
        <taxon>Fungi incertae sedis</taxon>
        <taxon>Mucoromycota</taxon>
        <taxon>Mortierellomycotina</taxon>
        <taxon>Mortierellomycetes</taxon>
        <taxon>Mortierellales</taxon>
        <taxon>Mortierellaceae</taxon>
        <taxon>Mortierella</taxon>
    </lineage>
</organism>
<proteinExistence type="predicted"/>
<evidence type="ECO:0000259" key="2">
    <source>
        <dbReference type="PROSITE" id="PS50181"/>
    </source>
</evidence>
<keyword evidence="4" id="KW-1185">Reference proteome</keyword>
<gene>
    <name evidence="3" type="ORF">BG011_008649</name>
</gene>
<dbReference type="OrthoDB" id="2395326at2759"/>
<dbReference type="InterPro" id="IPR032675">
    <property type="entry name" value="LRR_dom_sf"/>
</dbReference>